<organism evidence="2 3">
    <name type="scientific">Caulochytrium protostelioides</name>
    <dbReference type="NCBI Taxonomy" id="1555241"/>
    <lineage>
        <taxon>Eukaryota</taxon>
        <taxon>Fungi</taxon>
        <taxon>Fungi incertae sedis</taxon>
        <taxon>Chytridiomycota</taxon>
        <taxon>Chytridiomycota incertae sedis</taxon>
        <taxon>Chytridiomycetes</taxon>
        <taxon>Caulochytriales</taxon>
        <taxon>Caulochytriaceae</taxon>
        <taxon>Caulochytrium</taxon>
    </lineage>
</organism>
<evidence type="ECO:0000313" key="3">
    <source>
        <dbReference type="Proteomes" id="UP000268535"/>
    </source>
</evidence>
<accession>A0A4P9WR35</accession>
<evidence type="ECO:0000256" key="1">
    <source>
        <dbReference type="SAM" id="MobiDB-lite"/>
    </source>
</evidence>
<feature type="region of interest" description="Disordered" evidence="1">
    <location>
        <begin position="1"/>
        <end position="21"/>
    </location>
</feature>
<evidence type="ECO:0000313" key="2">
    <source>
        <dbReference type="EMBL" id="RKO94875.1"/>
    </source>
</evidence>
<name>A0A4P9WR35_9FUNG</name>
<gene>
    <name evidence="2" type="ORF">CAUPRSCDRAFT_13295</name>
</gene>
<dbReference type="AlphaFoldDB" id="A0A4P9WR35"/>
<protein>
    <submittedName>
        <fullName evidence="2">Uncharacterized protein</fullName>
    </submittedName>
</protein>
<dbReference type="Proteomes" id="UP000268535">
    <property type="component" value="Unassembled WGS sequence"/>
</dbReference>
<sequence length="194" mass="20452">MAAPARVTPASTATKIPHPASMHRPVLHRQSFHASPLALGASPDDLPEIPPLQNVAKPAVSLTVSATEAAPPLTITTTVAAVAAPSHPDCRSAGGNRSDHHNHCGRRFCCVGHGRDGAGVGLGMVRVGFGHRLRISLRRHPRLGLGLRLHGQRQRPDHGHLADCVGRYPRAGDSDPNLLAGGDFCSVNIAQFFV</sequence>
<dbReference type="EMBL" id="ML014056">
    <property type="protein sequence ID" value="RKO94875.1"/>
    <property type="molecule type" value="Genomic_DNA"/>
</dbReference>
<reference evidence="3" key="1">
    <citation type="journal article" date="2018" name="Nat. Microbiol.">
        <title>Leveraging single-cell genomics to expand the fungal tree of life.</title>
        <authorList>
            <person name="Ahrendt S.R."/>
            <person name="Quandt C.A."/>
            <person name="Ciobanu D."/>
            <person name="Clum A."/>
            <person name="Salamov A."/>
            <person name="Andreopoulos B."/>
            <person name="Cheng J.F."/>
            <person name="Woyke T."/>
            <person name="Pelin A."/>
            <person name="Henrissat B."/>
            <person name="Reynolds N.K."/>
            <person name="Benny G.L."/>
            <person name="Smith M.E."/>
            <person name="James T.Y."/>
            <person name="Grigoriev I.V."/>
        </authorList>
    </citation>
    <scope>NUCLEOTIDE SEQUENCE [LARGE SCALE GENOMIC DNA]</scope>
    <source>
        <strain evidence="3">ATCC 52028</strain>
    </source>
</reference>
<proteinExistence type="predicted"/>